<name>A0AC61U7V3_9MICO</name>
<organism evidence="1 2">
    <name type="scientific">Janibacter limosus</name>
    <dbReference type="NCBI Taxonomy" id="53458"/>
    <lineage>
        <taxon>Bacteria</taxon>
        <taxon>Bacillati</taxon>
        <taxon>Actinomycetota</taxon>
        <taxon>Actinomycetes</taxon>
        <taxon>Micrococcales</taxon>
        <taxon>Intrasporangiaceae</taxon>
        <taxon>Janibacter</taxon>
    </lineage>
</organism>
<accession>A0AC61U7V3</accession>
<evidence type="ECO:0000313" key="2">
    <source>
        <dbReference type="Proteomes" id="UP001059663"/>
    </source>
</evidence>
<dbReference type="EMBL" id="CP087977">
    <property type="protein sequence ID" value="UUZ45968.1"/>
    <property type="molecule type" value="Genomic_DNA"/>
</dbReference>
<proteinExistence type="predicted"/>
<gene>
    <name evidence="1" type="ORF">LP422_08860</name>
</gene>
<reference evidence="1" key="1">
    <citation type="submission" date="2021-11" db="EMBL/GenBank/DDBJ databases">
        <title>Study of the species diversity of bacterial strains isolated from a unique natural object - Shulgan-Tash cave (Bashkiria).</title>
        <authorList>
            <person name="Sazanova A.L."/>
            <person name="Chirak E.R."/>
            <person name="Safronova V.I."/>
        </authorList>
    </citation>
    <scope>NUCLEOTIDE SEQUENCE</scope>
    <source>
        <strain evidence="1">P1</strain>
    </source>
</reference>
<evidence type="ECO:0000313" key="1">
    <source>
        <dbReference type="EMBL" id="UUZ45968.1"/>
    </source>
</evidence>
<protein>
    <submittedName>
        <fullName evidence="1">Uncharacterized protein</fullName>
    </submittedName>
</protein>
<dbReference type="Proteomes" id="UP001059663">
    <property type="component" value="Chromosome"/>
</dbReference>
<sequence length="228" mass="23794">MSDGVTLRVRAHPDPAGLAEAVLPGFADDGSPLAAGARPESSYVTYSLAEGDDEGVLLVTAPDFSSPSAYRERTSDDLTAALEVEAEQAALARRAGAEPEPVPAADVIAIQQGALDDLRHHRPTSYVMQREARAPGSESLADGARRSGWSITTPSAQSERSRAVVHVDAGELQACDDIFAQYYTLPVGTLPGVCPRQPALGPPRRRGSVRGSGPAAPGAQHARPARLG</sequence>